<evidence type="ECO:0000313" key="3">
    <source>
        <dbReference type="EMBL" id="NMH85965.1"/>
    </source>
</evidence>
<keyword evidence="2" id="KW-0472">Membrane</keyword>
<feature type="coiled-coil region" evidence="1">
    <location>
        <begin position="61"/>
        <end position="108"/>
    </location>
</feature>
<sequence>MTNINRLTLTNSILIAIIITVAIINYLQINDQKDIVYIDNIKLFNGFNMTKDIKAIEETKINKQTKELDSLYSKLKSLSSQEKEHTMTKNLQQQIAYKSKALQELQDNYTHNLSQNVWQRLNTYIKGYAQTHNYKIILGTSGNGNVMYAKEAINITNQILEYANKEYEGN</sequence>
<evidence type="ECO:0000256" key="1">
    <source>
        <dbReference type="SAM" id="Coils"/>
    </source>
</evidence>
<dbReference type="InterPro" id="IPR024930">
    <property type="entry name" value="Skp_dom_sf"/>
</dbReference>
<dbReference type="EMBL" id="JABBHF010000001">
    <property type="protein sequence ID" value="NMH85965.1"/>
    <property type="molecule type" value="Genomic_DNA"/>
</dbReference>
<evidence type="ECO:0000313" key="4">
    <source>
        <dbReference type="Proteomes" id="UP000746690"/>
    </source>
</evidence>
<protein>
    <submittedName>
        <fullName evidence="3">OmpH family outer membrane protein</fullName>
    </submittedName>
</protein>
<name>A0ABX1RQY9_9FLAO</name>
<dbReference type="SUPFAM" id="SSF111384">
    <property type="entry name" value="OmpH-like"/>
    <property type="match status" value="1"/>
</dbReference>
<keyword evidence="1" id="KW-0175">Coiled coil</keyword>
<dbReference type="SMART" id="SM00935">
    <property type="entry name" value="OmpH"/>
    <property type="match status" value="1"/>
</dbReference>
<keyword evidence="4" id="KW-1185">Reference proteome</keyword>
<keyword evidence="2" id="KW-1133">Transmembrane helix</keyword>
<dbReference type="Pfam" id="PF03938">
    <property type="entry name" value="OmpH"/>
    <property type="match status" value="1"/>
</dbReference>
<comment type="caution">
    <text evidence="3">The sequence shown here is derived from an EMBL/GenBank/DDBJ whole genome shotgun (WGS) entry which is preliminary data.</text>
</comment>
<organism evidence="3 4">
    <name type="scientific">Flavivirga algicola</name>
    <dbReference type="NCBI Taxonomy" id="2729136"/>
    <lineage>
        <taxon>Bacteria</taxon>
        <taxon>Pseudomonadati</taxon>
        <taxon>Bacteroidota</taxon>
        <taxon>Flavobacteriia</taxon>
        <taxon>Flavobacteriales</taxon>
        <taxon>Flavobacteriaceae</taxon>
        <taxon>Flavivirga</taxon>
    </lineage>
</organism>
<dbReference type="InterPro" id="IPR005632">
    <property type="entry name" value="Chaperone_Skp"/>
</dbReference>
<reference evidence="3 4" key="1">
    <citation type="submission" date="2020-04" db="EMBL/GenBank/DDBJ databases">
        <title>A Flavivirga sp. nov.</title>
        <authorList>
            <person name="Sun X."/>
        </authorList>
    </citation>
    <scope>NUCLEOTIDE SEQUENCE [LARGE SCALE GENOMIC DNA]</scope>
    <source>
        <strain evidence="3 4">Y03</strain>
    </source>
</reference>
<proteinExistence type="predicted"/>
<evidence type="ECO:0000256" key="2">
    <source>
        <dbReference type="SAM" id="Phobius"/>
    </source>
</evidence>
<dbReference type="RefSeq" id="WP_169668965.1">
    <property type="nucleotide sequence ID" value="NZ_JABBHF010000001.1"/>
</dbReference>
<dbReference type="Proteomes" id="UP000746690">
    <property type="component" value="Unassembled WGS sequence"/>
</dbReference>
<feature type="transmembrane region" description="Helical" evidence="2">
    <location>
        <begin position="7"/>
        <end position="27"/>
    </location>
</feature>
<accession>A0ABX1RQY9</accession>
<gene>
    <name evidence="3" type="ORF">HHX25_00470</name>
</gene>
<keyword evidence="2" id="KW-0812">Transmembrane</keyword>
<dbReference type="Gene3D" id="3.30.910.20">
    <property type="entry name" value="Skp domain"/>
    <property type="match status" value="1"/>
</dbReference>